<protein>
    <recommendedName>
        <fullName evidence="3">DNA primase</fullName>
    </recommendedName>
</protein>
<dbReference type="Gene3D" id="3.90.580.10">
    <property type="entry name" value="Zinc finger, CHC2-type domain"/>
    <property type="match status" value="1"/>
</dbReference>
<dbReference type="eggNOG" id="COG5519">
    <property type="taxonomic scope" value="Bacteria"/>
</dbReference>
<dbReference type="SUPFAM" id="SSF57783">
    <property type="entry name" value="Zinc beta-ribbon"/>
    <property type="match status" value="1"/>
</dbReference>
<dbReference type="RefSeq" id="WP_058900192.1">
    <property type="nucleotide sequence ID" value="NZ_CP013068.1"/>
</dbReference>
<organism evidence="1 2">
    <name type="scientific">Pannonibacter phragmitetus</name>
    <dbReference type="NCBI Taxonomy" id="121719"/>
    <lineage>
        <taxon>Bacteria</taxon>
        <taxon>Pseudomonadati</taxon>
        <taxon>Pseudomonadota</taxon>
        <taxon>Alphaproteobacteria</taxon>
        <taxon>Hyphomicrobiales</taxon>
        <taxon>Stappiaceae</taxon>
        <taxon>Pannonibacter</taxon>
    </lineage>
</organism>
<dbReference type="GO" id="GO:0008270">
    <property type="term" value="F:zinc ion binding"/>
    <property type="evidence" value="ECO:0007669"/>
    <property type="project" value="InterPro"/>
</dbReference>
<evidence type="ECO:0000313" key="1">
    <source>
        <dbReference type="EMBL" id="ALV29346.1"/>
    </source>
</evidence>
<name>A0A0U3P939_9HYPH</name>
<proteinExistence type="predicted"/>
<sequence length="103" mass="11325">MKRRRINFERVASAALAAAPSIVSRWLPDGRREGVEWVARNPKRGDRRHGSLKINLSTGKWADFATGDGGRDLVALAAFLFDLKQPEAAEKVAGMLGVMAYDD</sequence>
<dbReference type="STRING" id="121719.APZ00_21785"/>
<dbReference type="InterPro" id="IPR036977">
    <property type="entry name" value="DNA_primase_Znf_CHC2"/>
</dbReference>
<dbReference type="EMBL" id="CP013068">
    <property type="protein sequence ID" value="ALV29346.1"/>
    <property type="molecule type" value="Genomic_DNA"/>
</dbReference>
<evidence type="ECO:0000313" key="2">
    <source>
        <dbReference type="Proteomes" id="UP000064921"/>
    </source>
</evidence>
<dbReference type="KEGG" id="pphr:APZ00_21785"/>
<dbReference type="Proteomes" id="UP000064921">
    <property type="component" value="Chromosome"/>
</dbReference>
<dbReference type="AlphaFoldDB" id="A0A0U3P939"/>
<accession>A0A0U3P939</accession>
<reference evidence="1 2" key="1">
    <citation type="submission" date="2015-10" db="EMBL/GenBank/DDBJ databases">
        <title>The world's first case of liver abscess caused by Pannonibacter phragmitetus.</title>
        <authorList>
            <person name="Ming D."/>
            <person name="Wang M."/>
            <person name="Zhou Y."/>
            <person name="Jiang T."/>
            <person name="Hu S."/>
        </authorList>
    </citation>
    <scope>NUCLEOTIDE SEQUENCE [LARGE SCALE GENOMIC DNA]</scope>
    <source>
        <strain evidence="1 2">31801</strain>
    </source>
</reference>
<dbReference type="GO" id="GO:0006260">
    <property type="term" value="P:DNA replication"/>
    <property type="evidence" value="ECO:0007669"/>
    <property type="project" value="InterPro"/>
</dbReference>
<keyword evidence="2" id="KW-1185">Reference proteome</keyword>
<dbReference type="GO" id="GO:0003677">
    <property type="term" value="F:DNA binding"/>
    <property type="evidence" value="ECO:0007669"/>
    <property type="project" value="InterPro"/>
</dbReference>
<gene>
    <name evidence="1" type="ORF">APZ00_21785</name>
</gene>
<evidence type="ECO:0008006" key="3">
    <source>
        <dbReference type="Google" id="ProtNLM"/>
    </source>
</evidence>